<dbReference type="Proteomes" id="UP000546464">
    <property type="component" value="Unassembled WGS sequence"/>
</dbReference>
<dbReference type="RefSeq" id="WP_185675727.1">
    <property type="nucleotide sequence ID" value="NZ_JACHVB010000034.1"/>
</dbReference>
<name>A0A842HES7_9BACT</name>
<keyword evidence="7" id="KW-1185">Reference proteome</keyword>
<dbReference type="InterPro" id="IPR012147">
    <property type="entry name" value="P_Ac_Bu_trans"/>
</dbReference>
<dbReference type="AlphaFoldDB" id="A0A842HES7"/>
<dbReference type="InterPro" id="IPR002505">
    <property type="entry name" value="PTA_PTB"/>
</dbReference>
<dbReference type="SUPFAM" id="SSF53659">
    <property type="entry name" value="Isocitrate/Isopropylmalate dehydrogenase-like"/>
    <property type="match status" value="1"/>
</dbReference>
<dbReference type="InterPro" id="IPR050500">
    <property type="entry name" value="Phos_Acetyltrans/Butyryltrans"/>
</dbReference>
<dbReference type="PANTHER" id="PTHR43356:SF3">
    <property type="entry name" value="PHOSPHATE ACETYLTRANSFERASE"/>
    <property type="match status" value="1"/>
</dbReference>
<organism evidence="6 7">
    <name type="scientific">Ruficoccus amylovorans</name>
    <dbReference type="NCBI Taxonomy" id="1804625"/>
    <lineage>
        <taxon>Bacteria</taxon>
        <taxon>Pseudomonadati</taxon>
        <taxon>Verrucomicrobiota</taxon>
        <taxon>Opitutia</taxon>
        <taxon>Puniceicoccales</taxon>
        <taxon>Cerasicoccaceae</taxon>
        <taxon>Ruficoccus</taxon>
    </lineage>
</organism>
<evidence type="ECO:0000256" key="3">
    <source>
        <dbReference type="ARBA" id="ARBA00022679"/>
    </source>
</evidence>
<dbReference type="Gene3D" id="3.40.50.10750">
    <property type="entry name" value="Isocitrate/Isopropylmalate dehydrogenase-like"/>
    <property type="match status" value="1"/>
</dbReference>
<reference evidence="6 7" key="1">
    <citation type="submission" date="2020-07" db="EMBL/GenBank/DDBJ databases">
        <authorList>
            <person name="Feng X."/>
        </authorList>
    </citation>
    <scope>NUCLEOTIDE SEQUENCE [LARGE SCALE GENOMIC DNA]</scope>
    <source>
        <strain evidence="6 7">JCM31066</strain>
    </source>
</reference>
<dbReference type="Pfam" id="PF01515">
    <property type="entry name" value="PTA_PTB"/>
    <property type="match status" value="1"/>
</dbReference>
<gene>
    <name evidence="6" type="ORF">H5P28_10850</name>
</gene>
<sequence length="344" mass="37055">MSLINRLSVRLQNHPKRVVYPEGTDPRIIQAARQYATRGLGVPILLGDRTRIKINAARLDIKLDGVKIIEPARSDELEDFMTKFQGLRRFRNLDKQSARDYVLNNNYFATLMLATGGADAIVSGATINASSALRPLFQIIPTQEGVQTASSMLILEKEDSRLGIDGALFMADCGVIPEPTSEQLADIACTTAGLAWHLTNERPRVAMLAFSSKANKDKHASIARMKAATSLAKDKARDHDMPVEIDGELQADAALDPFVAEQKEIGGSVAGQANVLVFPDLNSGNIASKLAQIVSGARSYGQIITGLSKPAAEISRGASAHDIFGATVIVAAQAVDKKYLYPTD</sequence>
<keyword evidence="3 6" id="KW-0808">Transferase</keyword>
<dbReference type="EMBL" id="JACHVB010000034">
    <property type="protein sequence ID" value="MBC2594759.1"/>
    <property type="molecule type" value="Genomic_DNA"/>
</dbReference>
<evidence type="ECO:0000256" key="2">
    <source>
        <dbReference type="ARBA" id="ARBA00005656"/>
    </source>
</evidence>
<accession>A0A842HES7</accession>
<evidence type="ECO:0000313" key="6">
    <source>
        <dbReference type="EMBL" id="MBC2594759.1"/>
    </source>
</evidence>
<comment type="catalytic activity">
    <reaction evidence="1">
        <text>acetyl-CoA + phosphate = acetyl phosphate + CoA</text>
        <dbReference type="Rhea" id="RHEA:19521"/>
        <dbReference type="ChEBI" id="CHEBI:22191"/>
        <dbReference type="ChEBI" id="CHEBI:43474"/>
        <dbReference type="ChEBI" id="CHEBI:57287"/>
        <dbReference type="ChEBI" id="CHEBI:57288"/>
        <dbReference type="EC" id="2.3.1.8"/>
    </reaction>
</comment>
<comment type="similarity">
    <text evidence="2">Belongs to the phosphate acetyltransferase and butyryltransferase family.</text>
</comment>
<keyword evidence="4" id="KW-0012">Acyltransferase</keyword>
<evidence type="ECO:0000259" key="5">
    <source>
        <dbReference type="Pfam" id="PF01515"/>
    </source>
</evidence>
<evidence type="ECO:0000256" key="4">
    <source>
        <dbReference type="ARBA" id="ARBA00023315"/>
    </source>
</evidence>
<dbReference type="InterPro" id="IPR042112">
    <property type="entry name" value="P_AcTrfase_dom2"/>
</dbReference>
<feature type="domain" description="Phosphate acetyl/butaryl transferase" evidence="5">
    <location>
        <begin position="3"/>
        <end position="331"/>
    </location>
</feature>
<evidence type="ECO:0000256" key="1">
    <source>
        <dbReference type="ARBA" id="ARBA00000705"/>
    </source>
</evidence>
<dbReference type="PANTHER" id="PTHR43356">
    <property type="entry name" value="PHOSPHATE ACETYLTRANSFERASE"/>
    <property type="match status" value="1"/>
</dbReference>
<dbReference type="Gene3D" id="3.40.50.10950">
    <property type="match status" value="1"/>
</dbReference>
<dbReference type="GO" id="GO:0008959">
    <property type="term" value="F:phosphate acetyltransferase activity"/>
    <property type="evidence" value="ECO:0007669"/>
    <property type="project" value="UniProtKB-EC"/>
</dbReference>
<evidence type="ECO:0000313" key="7">
    <source>
        <dbReference type="Proteomes" id="UP000546464"/>
    </source>
</evidence>
<dbReference type="PIRSF" id="PIRSF000428">
    <property type="entry name" value="P_Ac_trans"/>
    <property type="match status" value="1"/>
</dbReference>
<proteinExistence type="inferred from homology"/>
<dbReference type="InterPro" id="IPR042113">
    <property type="entry name" value="P_AcTrfase_dom1"/>
</dbReference>
<protein>
    <submittedName>
        <fullName evidence="6">Phosphate acetyltransferase</fullName>
    </submittedName>
</protein>
<comment type="caution">
    <text evidence="6">The sequence shown here is derived from an EMBL/GenBank/DDBJ whole genome shotgun (WGS) entry which is preliminary data.</text>
</comment>